<dbReference type="GO" id="GO:0043410">
    <property type="term" value="P:positive regulation of MAPK cascade"/>
    <property type="evidence" value="ECO:0007669"/>
    <property type="project" value="TreeGrafter"/>
</dbReference>
<keyword evidence="7" id="KW-1185">Reference proteome</keyword>
<reference evidence="6 7" key="1">
    <citation type="submission" date="2015-07" db="EMBL/GenBank/DDBJ databases">
        <title>The genome of Eufriesea mexicana.</title>
        <authorList>
            <person name="Pan H."/>
            <person name="Kapheim K."/>
        </authorList>
    </citation>
    <scope>NUCLEOTIDE SEQUENCE [LARGE SCALE GENOMIC DNA]</scope>
    <source>
        <strain evidence="6">0111107269</strain>
        <tissue evidence="6">Whole body</tissue>
    </source>
</reference>
<keyword evidence="5" id="KW-0807">Transducer</keyword>
<gene>
    <name evidence="6" type="ORF">WN48_02632</name>
</gene>
<dbReference type="GO" id="GO:0005886">
    <property type="term" value="C:plasma membrane"/>
    <property type="evidence" value="ECO:0007669"/>
    <property type="project" value="TreeGrafter"/>
</dbReference>
<evidence type="ECO:0000256" key="5">
    <source>
        <dbReference type="ARBA" id="ARBA00023224"/>
    </source>
</evidence>
<dbReference type="OrthoDB" id="5951059at2759"/>
<accession>A0A310SQI7</accession>
<dbReference type="Proteomes" id="UP000250275">
    <property type="component" value="Unassembled WGS sequence"/>
</dbReference>
<name>A0A310SQI7_9HYME</name>
<keyword evidence="4 6" id="KW-0675">Receptor</keyword>
<dbReference type="EMBL" id="KQ760240">
    <property type="protein sequence ID" value="OAD61306.1"/>
    <property type="molecule type" value="Genomic_DNA"/>
</dbReference>
<dbReference type="SUPFAM" id="SSF81321">
    <property type="entry name" value="Family A G protein-coupled receptor-like"/>
    <property type="match status" value="1"/>
</dbReference>
<protein>
    <submittedName>
        <fullName evidence="6">5-hydroxytryptamine receptor 1</fullName>
    </submittedName>
</protein>
<evidence type="ECO:0000256" key="2">
    <source>
        <dbReference type="ARBA" id="ARBA00023040"/>
    </source>
</evidence>
<dbReference type="Gene3D" id="1.20.1070.10">
    <property type="entry name" value="Rhodopsin 7-helix transmembrane proteins"/>
    <property type="match status" value="1"/>
</dbReference>
<proteinExistence type="predicted"/>
<dbReference type="GO" id="GO:0008227">
    <property type="term" value="F:G protein-coupled amine receptor activity"/>
    <property type="evidence" value="ECO:0007669"/>
    <property type="project" value="UniProtKB-ARBA"/>
</dbReference>
<keyword evidence="2" id="KW-0297">G-protein coupled receptor</keyword>
<evidence type="ECO:0000313" key="6">
    <source>
        <dbReference type="EMBL" id="OAD61306.1"/>
    </source>
</evidence>
<evidence type="ECO:0000256" key="1">
    <source>
        <dbReference type="ARBA" id="ARBA00004141"/>
    </source>
</evidence>
<evidence type="ECO:0000256" key="4">
    <source>
        <dbReference type="ARBA" id="ARBA00023170"/>
    </source>
</evidence>
<dbReference type="GO" id="GO:0071880">
    <property type="term" value="P:adenylate cyclase-activating adrenergic receptor signaling pathway"/>
    <property type="evidence" value="ECO:0007669"/>
    <property type="project" value="TreeGrafter"/>
</dbReference>
<comment type="subcellular location">
    <subcellularLocation>
        <location evidence="1">Membrane</location>
        <topology evidence="1">Multi-pass membrane protein</topology>
    </subcellularLocation>
</comment>
<evidence type="ECO:0000256" key="3">
    <source>
        <dbReference type="ARBA" id="ARBA00023157"/>
    </source>
</evidence>
<keyword evidence="3" id="KW-1015">Disulfide bond</keyword>
<sequence>MHAITYGGLISTEETKDNHCSGHAVRCFAGGPRKSNESQCPMLQKLEKPVLSSSTTTTPPMTSTKSTIVRNHLNSTCSVTNSPHQKKQRLCLSDPQAIPAFLSSLFLWLGYCNSLLNPIIYATLNRDFRKPFREILYFRCSNLNRMMREEFYQSQYGDPINNCDMKASEMDDAERLNNQGIEAIDIAASAPNESFL</sequence>
<dbReference type="PANTHER" id="PTHR24248">
    <property type="entry name" value="ADRENERGIC RECEPTOR-RELATED G-PROTEIN COUPLED RECEPTOR"/>
    <property type="match status" value="1"/>
</dbReference>
<organism evidence="6 7">
    <name type="scientific">Eufriesea mexicana</name>
    <dbReference type="NCBI Taxonomy" id="516756"/>
    <lineage>
        <taxon>Eukaryota</taxon>
        <taxon>Metazoa</taxon>
        <taxon>Ecdysozoa</taxon>
        <taxon>Arthropoda</taxon>
        <taxon>Hexapoda</taxon>
        <taxon>Insecta</taxon>
        <taxon>Pterygota</taxon>
        <taxon>Neoptera</taxon>
        <taxon>Endopterygota</taxon>
        <taxon>Hymenoptera</taxon>
        <taxon>Apocrita</taxon>
        <taxon>Aculeata</taxon>
        <taxon>Apoidea</taxon>
        <taxon>Anthophila</taxon>
        <taxon>Apidae</taxon>
        <taxon>Eufriesea</taxon>
    </lineage>
</organism>
<dbReference type="AlphaFoldDB" id="A0A310SQI7"/>
<dbReference type="PANTHER" id="PTHR24248:SF199">
    <property type="entry name" value="IP13425P-RELATED"/>
    <property type="match status" value="1"/>
</dbReference>
<evidence type="ECO:0000313" key="7">
    <source>
        <dbReference type="Proteomes" id="UP000250275"/>
    </source>
</evidence>